<feature type="region of interest" description="Disordered" evidence="1">
    <location>
        <begin position="155"/>
        <end position="183"/>
    </location>
</feature>
<dbReference type="Proteomes" id="UP000324222">
    <property type="component" value="Unassembled WGS sequence"/>
</dbReference>
<feature type="compositionally biased region" description="Pro residues" evidence="1">
    <location>
        <begin position="161"/>
        <end position="174"/>
    </location>
</feature>
<dbReference type="AlphaFoldDB" id="A0A5B7D7N4"/>
<feature type="transmembrane region" description="Helical" evidence="2">
    <location>
        <begin position="95"/>
        <end position="117"/>
    </location>
</feature>
<accession>A0A5B7D7N4</accession>
<reference evidence="3 4" key="1">
    <citation type="submission" date="2019-05" db="EMBL/GenBank/DDBJ databases">
        <title>Another draft genome of Portunus trituberculatus and its Hox gene families provides insights of decapod evolution.</title>
        <authorList>
            <person name="Jeong J.-H."/>
            <person name="Song I."/>
            <person name="Kim S."/>
            <person name="Choi T."/>
            <person name="Kim D."/>
            <person name="Ryu S."/>
            <person name="Kim W."/>
        </authorList>
    </citation>
    <scope>NUCLEOTIDE SEQUENCE [LARGE SCALE GENOMIC DNA]</scope>
    <source>
        <tissue evidence="3">Muscle</tissue>
    </source>
</reference>
<dbReference type="EMBL" id="VSRR010000570">
    <property type="protein sequence ID" value="MPC17223.1"/>
    <property type="molecule type" value="Genomic_DNA"/>
</dbReference>
<evidence type="ECO:0000256" key="1">
    <source>
        <dbReference type="SAM" id="MobiDB-lite"/>
    </source>
</evidence>
<proteinExistence type="predicted"/>
<feature type="transmembrane region" description="Helical" evidence="2">
    <location>
        <begin position="43"/>
        <end position="61"/>
    </location>
</feature>
<keyword evidence="2" id="KW-0472">Membrane</keyword>
<evidence type="ECO:0000313" key="4">
    <source>
        <dbReference type="Proteomes" id="UP000324222"/>
    </source>
</evidence>
<organism evidence="3 4">
    <name type="scientific">Portunus trituberculatus</name>
    <name type="common">Swimming crab</name>
    <name type="synonym">Neptunus trituberculatus</name>
    <dbReference type="NCBI Taxonomy" id="210409"/>
    <lineage>
        <taxon>Eukaryota</taxon>
        <taxon>Metazoa</taxon>
        <taxon>Ecdysozoa</taxon>
        <taxon>Arthropoda</taxon>
        <taxon>Crustacea</taxon>
        <taxon>Multicrustacea</taxon>
        <taxon>Malacostraca</taxon>
        <taxon>Eumalacostraca</taxon>
        <taxon>Eucarida</taxon>
        <taxon>Decapoda</taxon>
        <taxon>Pleocyemata</taxon>
        <taxon>Brachyura</taxon>
        <taxon>Eubrachyura</taxon>
        <taxon>Portunoidea</taxon>
        <taxon>Portunidae</taxon>
        <taxon>Portuninae</taxon>
        <taxon>Portunus</taxon>
    </lineage>
</organism>
<evidence type="ECO:0000313" key="3">
    <source>
        <dbReference type="EMBL" id="MPC17223.1"/>
    </source>
</evidence>
<protein>
    <submittedName>
        <fullName evidence="3">Uncharacterized protein</fullName>
    </submittedName>
</protein>
<gene>
    <name evidence="3" type="ORF">E2C01_010071</name>
</gene>
<comment type="caution">
    <text evidence="3">The sequence shown here is derived from an EMBL/GenBank/DDBJ whole genome shotgun (WGS) entry which is preliminary data.</text>
</comment>
<sequence length="204" mass="23230">MQNFDRQWPVLVKSVLREHKGTPSKSKTKLITVKDTLLCFRKGLLTFFLFLFLFFLVRLTLRFVLPSSFVIFLLILAVLLLLVFIVFLIRTLLLLWLVLSLFCINTAVLLALFSLMVRCHELLSTLLGEFDCIIEVHQATCHVCKHVVPWGPDKWQRSPSEQPPPRQPSPPPRHTPGRHGGQAAMMRNIGNKHCRGALGYSGST</sequence>
<feature type="transmembrane region" description="Helical" evidence="2">
    <location>
        <begin position="68"/>
        <end position="89"/>
    </location>
</feature>
<keyword evidence="4" id="KW-1185">Reference proteome</keyword>
<evidence type="ECO:0000256" key="2">
    <source>
        <dbReference type="SAM" id="Phobius"/>
    </source>
</evidence>
<name>A0A5B7D7N4_PORTR</name>
<keyword evidence="2" id="KW-1133">Transmembrane helix</keyword>
<keyword evidence="2" id="KW-0812">Transmembrane</keyword>